<protein>
    <recommendedName>
        <fullName evidence="4">Secreted protein</fullName>
    </recommendedName>
</protein>
<feature type="signal peptide" evidence="1">
    <location>
        <begin position="1"/>
        <end position="19"/>
    </location>
</feature>
<feature type="chain" id="PRO_5041971983" description="Secreted protein" evidence="1">
    <location>
        <begin position="20"/>
        <end position="97"/>
    </location>
</feature>
<dbReference type="Proteomes" id="UP001215598">
    <property type="component" value="Unassembled WGS sequence"/>
</dbReference>
<keyword evidence="1" id="KW-0732">Signal</keyword>
<dbReference type="EMBL" id="JARKIB010000098">
    <property type="protein sequence ID" value="KAJ7741734.1"/>
    <property type="molecule type" value="Genomic_DNA"/>
</dbReference>
<proteinExistence type="predicted"/>
<sequence>MCCAALGMSCLRALAVARASKTPASPTASLLLRPRRRIGRRPSHMSCVPQKQRRAGPYARRTWPLCRPHGTCERGRERGDVYTRCSRRVWRRGVGRA</sequence>
<dbReference type="AlphaFoldDB" id="A0AAD7IHH1"/>
<name>A0AAD7IHH1_9AGAR</name>
<reference evidence="2" key="1">
    <citation type="submission" date="2023-03" db="EMBL/GenBank/DDBJ databases">
        <title>Massive genome expansion in bonnet fungi (Mycena s.s.) driven by repeated elements and novel gene families across ecological guilds.</title>
        <authorList>
            <consortium name="Lawrence Berkeley National Laboratory"/>
            <person name="Harder C.B."/>
            <person name="Miyauchi S."/>
            <person name="Viragh M."/>
            <person name="Kuo A."/>
            <person name="Thoen E."/>
            <person name="Andreopoulos B."/>
            <person name="Lu D."/>
            <person name="Skrede I."/>
            <person name="Drula E."/>
            <person name="Henrissat B."/>
            <person name="Morin E."/>
            <person name="Kohler A."/>
            <person name="Barry K."/>
            <person name="LaButti K."/>
            <person name="Morin E."/>
            <person name="Salamov A."/>
            <person name="Lipzen A."/>
            <person name="Mereny Z."/>
            <person name="Hegedus B."/>
            <person name="Baldrian P."/>
            <person name="Stursova M."/>
            <person name="Weitz H."/>
            <person name="Taylor A."/>
            <person name="Grigoriev I.V."/>
            <person name="Nagy L.G."/>
            <person name="Martin F."/>
            <person name="Kauserud H."/>
        </authorList>
    </citation>
    <scope>NUCLEOTIDE SEQUENCE</scope>
    <source>
        <strain evidence="2">CBHHK182m</strain>
    </source>
</reference>
<comment type="caution">
    <text evidence="2">The sequence shown here is derived from an EMBL/GenBank/DDBJ whole genome shotgun (WGS) entry which is preliminary data.</text>
</comment>
<accession>A0AAD7IHH1</accession>
<evidence type="ECO:0000313" key="2">
    <source>
        <dbReference type="EMBL" id="KAJ7741734.1"/>
    </source>
</evidence>
<evidence type="ECO:0000256" key="1">
    <source>
        <dbReference type="SAM" id="SignalP"/>
    </source>
</evidence>
<gene>
    <name evidence="2" type="ORF">B0H16DRAFT_1030332</name>
</gene>
<evidence type="ECO:0008006" key="4">
    <source>
        <dbReference type="Google" id="ProtNLM"/>
    </source>
</evidence>
<evidence type="ECO:0000313" key="3">
    <source>
        <dbReference type="Proteomes" id="UP001215598"/>
    </source>
</evidence>
<organism evidence="2 3">
    <name type="scientific">Mycena metata</name>
    <dbReference type="NCBI Taxonomy" id="1033252"/>
    <lineage>
        <taxon>Eukaryota</taxon>
        <taxon>Fungi</taxon>
        <taxon>Dikarya</taxon>
        <taxon>Basidiomycota</taxon>
        <taxon>Agaricomycotina</taxon>
        <taxon>Agaricomycetes</taxon>
        <taxon>Agaricomycetidae</taxon>
        <taxon>Agaricales</taxon>
        <taxon>Marasmiineae</taxon>
        <taxon>Mycenaceae</taxon>
        <taxon>Mycena</taxon>
    </lineage>
</organism>
<keyword evidence="3" id="KW-1185">Reference proteome</keyword>